<evidence type="ECO:0000313" key="1">
    <source>
        <dbReference type="EMBL" id="RMX11206.1"/>
    </source>
</evidence>
<name>A0A3M6R779_9BURK</name>
<comment type="caution">
    <text evidence="1">The sequence shown here is derived from an EMBL/GenBank/DDBJ whole genome shotgun (WGS) entry which is preliminary data.</text>
</comment>
<reference evidence="1 2" key="1">
    <citation type="submission" date="2018-10" db="EMBL/GenBank/DDBJ databases">
        <title>Comamonadaceae CDC group NO-1 genome sequencing and assembly.</title>
        <authorList>
            <person name="Bernier A.-M."/>
            <person name="Bernard K."/>
        </authorList>
    </citation>
    <scope>NUCLEOTIDE SEQUENCE [LARGE SCALE GENOMIC DNA]</scope>
    <source>
        <strain evidence="1 2">NML180581</strain>
    </source>
</reference>
<accession>A0A3M6R779</accession>
<organism evidence="1 2">
    <name type="scientific">Allofranklinella schreckenbergeri</name>
    <dbReference type="NCBI Taxonomy" id="1076744"/>
    <lineage>
        <taxon>Bacteria</taxon>
        <taxon>Pseudomonadati</taxon>
        <taxon>Pseudomonadota</taxon>
        <taxon>Betaproteobacteria</taxon>
        <taxon>Burkholderiales</taxon>
        <taxon>Comamonadaceae</taxon>
        <taxon>Allofranklinella</taxon>
    </lineage>
</organism>
<dbReference type="EMBL" id="RDQK01000004">
    <property type="protein sequence ID" value="RMX11206.1"/>
    <property type="molecule type" value="Genomic_DNA"/>
</dbReference>
<proteinExistence type="predicted"/>
<dbReference type="AlphaFoldDB" id="A0A3M6R779"/>
<dbReference type="Proteomes" id="UP000281171">
    <property type="component" value="Unassembled WGS sequence"/>
</dbReference>
<evidence type="ECO:0000313" key="2">
    <source>
        <dbReference type="Proteomes" id="UP000281171"/>
    </source>
</evidence>
<gene>
    <name evidence="1" type="ORF">EBQ24_01910</name>
</gene>
<evidence type="ECO:0008006" key="3">
    <source>
        <dbReference type="Google" id="ProtNLM"/>
    </source>
</evidence>
<protein>
    <recommendedName>
        <fullName evidence="3">Cell surface protein</fullName>
    </recommendedName>
</protein>
<sequence length="563" mass="59961">MREAIWTTKSMLRCRGVIETWSLRFQTILFLEILMKKNIFALSVAAALAGFAGSAAAGVPFIAAHGANGIATDNVATQFEVNAGGVGHVLLTPYYTVQGGRNTLLNIVNTDTVNGKAVKVRFRGARNSDDVLDFYVFLSPNDVWRARVYQDGDLTRLDIPEDTSCTLPTAVELNDKKHAFKTVRVFNRDQAEVREGYIEFLTAADIVPPSADGKGGALYKATKHDRRGVVSCNMDALTAATKMLSDQDAAKAVGLGFPTTGLIGHWAIVDVAKNTSVSGLNTALQAVTDKGKPGYGNLVVAPQDAVSAPRSWTSADGAGAGTTDPLLTWSAGKPARIKAAHFDFPDLSTPYVHTANALAPAGNAAAHQVNQLSSALAVTRVYNEFMTGQSVNLKTDWVFTMPTRRYAVAIDYADGGSLVENAQSAFFSAENVSFKKNGGAPHLEIPLVPDYYDSEERTLNVTTSPADGNVLAGEVTVVSFNEPVGSNTVLGAQIATHSVYPSIQLESITAGWASVPFSNQLVTEGLSQVDDAYKGLGLPVIGYATFTAGNAALGFTWPHRYNK</sequence>